<sequence length="62" mass="6784">MLNIADIRYVFNTAGAVNQYGGGYNGDRCVLCAADFHFTLELVAASDDILVQENTTHVLSFK</sequence>
<comment type="caution">
    <text evidence="1">The sequence shown here is derived from an EMBL/GenBank/DDBJ whole genome shotgun (WGS) entry which is preliminary data.</text>
</comment>
<protein>
    <submittedName>
        <fullName evidence="1">Uncharacterized protein</fullName>
    </submittedName>
</protein>
<proteinExistence type="predicted"/>
<accession>A0A645FUL6</accession>
<name>A0A645FUL6_9ZZZZ</name>
<gene>
    <name evidence="1" type="ORF">SDC9_165549</name>
</gene>
<dbReference type="EMBL" id="VSSQ01065473">
    <property type="protein sequence ID" value="MPN18191.1"/>
    <property type="molecule type" value="Genomic_DNA"/>
</dbReference>
<dbReference type="AlphaFoldDB" id="A0A645FUL6"/>
<reference evidence="1" key="1">
    <citation type="submission" date="2019-08" db="EMBL/GenBank/DDBJ databases">
        <authorList>
            <person name="Kucharzyk K."/>
            <person name="Murdoch R.W."/>
            <person name="Higgins S."/>
            <person name="Loffler F."/>
        </authorList>
    </citation>
    <scope>NUCLEOTIDE SEQUENCE</scope>
</reference>
<evidence type="ECO:0000313" key="1">
    <source>
        <dbReference type="EMBL" id="MPN18191.1"/>
    </source>
</evidence>
<organism evidence="1">
    <name type="scientific">bioreactor metagenome</name>
    <dbReference type="NCBI Taxonomy" id="1076179"/>
    <lineage>
        <taxon>unclassified sequences</taxon>
        <taxon>metagenomes</taxon>
        <taxon>ecological metagenomes</taxon>
    </lineage>
</organism>